<dbReference type="InterPro" id="IPR001387">
    <property type="entry name" value="Cro/C1-type_HTH"/>
</dbReference>
<dbReference type="AlphaFoldDB" id="A0A1U7JB75"/>
<dbReference type="Proteomes" id="UP000185557">
    <property type="component" value="Unassembled WGS sequence"/>
</dbReference>
<evidence type="ECO:0000256" key="1">
    <source>
        <dbReference type="SAM" id="Coils"/>
    </source>
</evidence>
<dbReference type="RefSeq" id="WP_073606762.1">
    <property type="nucleotide sequence ID" value="NZ_MRCG01000001.1"/>
</dbReference>
<feature type="coiled-coil region" evidence="1">
    <location>
        <begin position="88"/>
        <end position="115"/>
    </location>
</feature>
<sequence length="230" mass="25324">MARSSSDQVDYSPALRSLMAEANIASYRALSQTSDVPRSAIDSLRQGQVGRLRLDVLERLGQTLGLSLEDLVNRFSSLDESQRGGDSRAEAVEQIKALRQECDRLQTQLTNQADAVRQQVQQEAIAQLEPWLVQWPTAAHAAQQKADLPAQKLLPLVRPVETLVQGWGVTPIETVGAEVTYDPHIHQPKAGVLSPGQQVRVSHVGYRQGDRLLYRAKVTPIQPQTPSPSP</sequence>
<feature type="domain" description="HTH cro/C1-type" evidence="2">
    <location>
        <begin position="15"/>
        <end position="73"/>
    </location>
</feature>
<comment type="caution">
    <text evidence="3">The sequence shown here is derived from an EMBL/GenBank/DDBJ whole genome shotgun (WGS) entry which is preliminary data.</text>
</comment>
<dbReference type="STRING" id="549789.NIES30_02415"/>
<dbReference type="EMBL" id="MRCG01000001">
    <property type="protein sequence ID" value="OKH50950.1"/>
    <property type="molecule type" value="Genomic_DNA"/>
</dbReference>
<dbReference type="InterPro" id="IPR010982">
    <property type="entry name" value="Lambda_DNA-bd_dom_sf"/>
</dbReference>
<evidence type="ECO:0000259" key="2">
    <source>
        <dbReference type="Pfam" id="PF13443"/>
    </source>
</evidence>
<dbReference type="GO" id="GO:0003677">
    <property type="term" value="F:DNA binding"/>
    <property type="evidence" value="ECO:0007669"/>
    <property type="project" value="InterPro"/>
</dbReference>
<gene>
    <name evidence="3" type="ORF">NIES30_02415</name>
</gene>
<accession>A0A1U7JB75</accession>
<proteinExistence type="predicted"/>
<protein>
    <recommendedName>
        <fullName evidence="2">HTH cro/C1-type domain-containing protein</fullName>
    </recommendedName>
</protein>
<dbReference type="SUPFAM" id="SSF47413">
    <property type="entry name" value="lambda repressor-like DNA-binding domains"/>
    <property type="match status" value="1"/>
</dbReference>
<dbReference type="Gene3D" id="1.10.260.40">
    <property type="entry name" value="lambda repressor-like DNA-binding domains"/>
    <property type="match status" value="1"/>
</dbReference>
<organism evidence="3 4">
    <name type="scientific">Phormidium tenue NIES-30</name>
    <dbReference type="NCBI Taxonomy" id="549789"/>
    <lineage>
        <taxon>Bacteria</taxon>
        <taxon>Bacillati</taxon>
        <taxon>Cyanobacteriota</taxon>
        <taxon>Cyanophyceae</taxon>
        <taxon>Oscillatoriophycideae</taxon>
        <taxon>Oscillatoriales</taxon>
        <taxon>Oscillatoriaceae</taxon>
        <taxon>Phormidium</taxon>
    </lineage>
</organism>
<name>A0A1U7JB75_9CYAN</name>
<dbReference type="Pfam" id="PF13443">
    <property type="entry name" value="HTH_26"/>
    <property type="match status" value="1"/>
</dbReference>
<keyword evidence="1" id="KW-0175">Coiled coil</keyword>
<dbReference type="OrthoDB" id="582213at2"/>
<evidence type="ECO:0000313" key="4">
    <source>
        <dbReference type="Proteomes" id="UP000185557"/>
    </source>
</evidence>
<keyword evidence="4" id="KW-1185">Reference proteome</keyword>
<reference evidence="3 4" key="1">
    <citation type="submission" date="2016-11" db="EMBL/GenBank/DDBJ databases">
        <title>Draft Genome Sequences of Nine Cyanobacterial Strains from Diverse Habitats.</title>
        <authorList>
            <person name="Zhu T."/>
            <person name="Hou S."/>
            <person name="Lu X."/>
            <person name="Hess W.R."/>
        </authorList>
    </citation>
    <scope>NUCLEOTIDE SEQUENCE [LARGE SCALE GENOMIC DNA]</scope>
    <source>
        <strain evidence="3 4">NIES-30</strain>
    </source>
</reference>
<evidence type="ECO:0000313" key="3">
    <source>
        <dbReference type="EMBL" id="OKH50950.1"/>
    </source>
</evidence>